<protein>
    <submittedName>
        <fullName evidence="1">Uncharacterized protein</fullName>
    </submittedName>
</protein>
<dbReference type="STRING" id="1302690.BUE76_06570"/>
<sequence length="310" mass="34225">MSQVNPTTTEPLLLPYAYDVEALKTLLQEMLQAQLPVAAWQWLQEKSAAVNQSGNSAFAVAFAAMPRKTGKAVVTLSEEQEQKLAAARKGLSIQGWTLDRLARVWLLLQLDATDQQAYVARIEQLFPAAEMNELVALYSALPVLAYPEAWRGRCAEGIRNNIGTVLEAVITNNPYPAEQLAEGAWNQLVMKGFFTEKRMDQVVDFDKRANPELAQILLDFAHERWAAGRAVPPLLWRGVAPFVNEKNFADLERAFFSENSLDRDAAALACAQSSYAPARALLEKHPEQKDAVASGVITWTSIAEKAALNA</sequence>
<proteinExistence type="predicted"/>
<evidence type="ECO:0000313" key="1">
    <source>
        <dbReference type="EMBL" id="SHE85504.1"/>
    </source>
</evidence>
<accession>A0A1M4WW84</accession>
<gene>
    <name evidence="1" type="ORF">SAMN05444008_103165</name>
</gene>
<dbReference type="Proteomes" id="UP000184368">
    <property type="component" value="Unassembled WGS sequence"/>
</dbReference>
<dbReference type="InterPro" id="IPR047715">
    <property type="entry name" value="EboA_dom"/>
</dbReference>
<dbReference type="AlphaFoldDB" id="A0A1M4WW84"/>
<keyword evidence="2" id="KW-1185">Reference proteome</keyword>
<evidence type="ECO:0000313" key="2">
    <source>
        <dbReference type="Proteomes" id="UP000184368"/>
    </source>
</evidence>
<name>A0A1M4WW84_9BACT</name>
<dbReference type="EMBL" id="FQUO01000003">
    <property type="protein sequence ID" value="SHE85504.1"/>
    <property type="molecule type" value="Genomic_DNA"/>
</dbReference>
<dbReference type="OrthoDB" id="325673at2"/>
<dbReference type="RefSeq" id="WP_143157216.1">
    <property type="nucleotide sequence ID" value="NZ_FQUO01000003.1"/>
</dbReference>
<dbReference type="NCBIfam" id="NF035938">
    <property type="entry name" value="EboA_domain"/>
    <property type="match status" value="1"/>
</dbReference>
<reference evidence="1 2" key="1">
    <citation type="submission" date="2016-11" db="EMBL/GenBank/DDBJ databases">
        <authorList>
            <person name="Jaros S."/>
            <person name="Januszkiewicz K."/>
            <person name="Wedrychowicz H."/>
        </authorList>
    </citation>
    <scope>NUCLEOTIDE SEQUENCE [LARGE SCALE GENOMIC DNA]</scope>
    <source>
        <strain evidence="1 2">DSM 26897</strain>
    </source>
</reference>
<organism evidence="1 2">
    <name type="scientific">Cnuella takakiae</name>
    <dbReference type="NCBI Taxonomy" id="1302690"/>
    <lineage>
        <taxon>Bacteria</taxon>
        <taxon>Pseudomonadati</taxon>
        <taxon>Bacteroidota</taxon>
        <taxon>Chitinophagia</taxon>
        <taxon>Chitinophagales</taxon>
        <taxon>Chitinophagaceae</taxon>
        <taxon>Cnuella</taxon>
    </lineage>
</organism>